<evidence type="ECO:0000313" key="3">
    <source>
        <dbReference type="EMBL" id="MBB5753916.1"/>
    </source>
</evidence>
<accession>A0A7W9FNK3</accession>
<organism evidence="3 4">
    <name type="scientific">Prosthecomicrobium pneumaticum</name>
    <dbReference type="NCBI Taxonomy" id="81895"/>
    <lineage>
        <taxon>Bacteria</taxon>
        <taxon>Pseudomonadati</taxon>
        <taxon>Pseudomonadota</taxon>
        <taxon>Alphaproteobacteria</taxon>
        <taxon>Hyphomicrobiales</taxon>
        <taxon>Kaistiaceae</taxon>
        <taxon>Prosthecomicrobium</taxon>
    </lineage>
</organism>
<reference evidence="3 4" key="1">
    <citation type="submission" date="2020-08" db="EMBL/GenBank/DDBJ databases">
        <title>Genomic Encyclopedia of Type Strains, Phase IV (KMG-IV): sequencing the most valuable type-strain genomes for metagenomic binning, comparative biology and taxonomic classification.</title>
        <authorList>
            <person name="Goeker M."/>
        </authorList>
    </citation>
    <scope>NUCLEOTIDE SEQUENCE [LARGE SCALE GENOMIC DNA]</scope>
    <source>
        <strain evidence="3 4">DSM 16268</strain>
    </source>
</reference>
<dbReference type="AlphaFoldDB" id="A0A7W9FNK3"/>
<evidence type="ECO:0000313" key="4">
    <source>
        <dbReference type="Proteomes" id="UP000523821"/>
    </source>
</evidence>
<dbReference type="SUPFAM" id="SSF55961">
    <property type="entry name" value="Bet v1-like"/>
    <property type="match status" value="2"/>
</dbReference>
<dbReference type="InterPro" id="IPR023393">
    <property type="entry name" value="START-like_dom_sf"/>
</dbReference>
<dbReference type="EMBL" id="JACHOO010000006">
    <property type="protein sequence ID" value="MBB5753916.1"/>
    <property type="molecule type" value="Genomic_DNA"/>
</dbReference>
<sequence length="284" mass="30557">MMPNDERDTSGGRGEGRFATFVLERAVAAPLAVLWQVWTAPAARAVWLPAAEREAARDSGWLVLQPGLGSIGYECVAPDGAAEAAALVTAEFADTGETSRLVATVQRAALAGGSGAAAAREDFAAALDRLAAAAERTLLIERVLRAPRAAVWDAWMNEEALPQWWGPDGYSCRTRRIALEPGGEWVFEMIGPDGTVYPNHHRYGEIQPGERLAYTLLWGENGPKHADAWVAFEDHAEGTRVTLGMVMSSRAEYEAAKGFGALELGLQTLGKLERMVEARRAAAV</sequence>
<dbReference type="Pfam" id="PF08327">
    <property type="entry name" value="AHSA1"/>
    <property type="match status" value="1"/>
</dbReference>
<dbReference type="RefSeq" id="WP_183857157.1">
    <property type="nucleotide sequence ID" value="NZ_JACHOO010000006.1"/>
</dbReference>
<feature type="domain" description="Activator of Hsp90 ATPase homologue 1/2-like C-terminal" evidence="2">
    <location>
        <begin position="145"/>
        <end position="262"/>
    </location>
</feature>
<evidence type="ECO:0000259" key="2">
    <source>
        <dbReference type="Pfam" id="PF08327"/>
    </source>
</evidence>
<evidence type="ECO:0000256" key="1">
    <source>
        <dbReference type="ARBA" id="ARBA00006817"/>
    </source>
</evidence>
<gene>
    <name evidence="3" type="ORF">GGQ63_002991</name>
</gene>
<dbReference type="Proteomes" id="UP000523821">
    <property type="component" value="Unassembled WGS sequence"/>
</dbReference>
<dbReference type="InterPro" id="IPR013538">
    <property type="entry name" value="ASHA1/2-like_C"/>
</dbReference>
<protein>
    <submittedName>
        <fullName evidence="3">Uncharacterized protein YndB with AHSA1/START domain</fullName>
    </submittedName>
</protein>
<name>A0A7W9FNK3_9HYPH</name>
<dbReference type="Gene3D" id="3.30.530.20">
    <property type="match status" value="2"/>
</dbReference>
<proteinExistence type="inferred from homology"/>
<keyword evidence="4" id="KW-1185">Reference proteome</keyword>
<comment type="similarity">
    <text evidence="1">Belongs to the AHA1 family.</text>
</comment>
<comment type="caution">
    <text evidence="3">The sequence shown here is derived from an EMBL/GenBank/DDBJ whole genome shotgun (WGS) entry which is preliminary data.</text>
</comment>